<proteinExistence type="predicted"/>
<dbReference type="Proteomes" id="UP000593571">
    <property type="component" value="Unassembled WGS sequence"/>
</dbReference>
<sequence length="130" mass="14200">MGTNALHGPPVHHVTSPPDLSCPLQTWHEMLRFDCCCGSPWTGAPPLSCDTHEINKRGCFCWSFFVSLTFRQARTRGSREAVSPHAGEEKGGGNGWQSERRRLGEGVRLKAGVVADVTRGGQGVKNLIRC</sequence>
<keyword evidence="3" id="KW-1185">Reference proteome</keyword>
<organism evidence="2 3">
    <name type="scientific">Rousettus aegyptiacus</name>
    <name type="common">Egyptian fruit bat</name>
    <name type="synonym">Pteropus aegyptiacus</name>
    <dbReference type="NCBI Taxonomy" id="9407"/>
    <lineage>
        <taxon>Eukaryota</taxon>
        <taxon>Metazoa</taxon>
        <taxon>Chordata</taxon>
        <taxon>Craniata</taxon>
        <taxon>Vertebrata</taxon>
        <taxon>Euteleostomi</taxon>
        <taxon>Mammalia</taxon>
        <taxon>Eutheria</taxon>
        <taxon>Laurasiatheria</taxon>
        <taxon>Chiroptera</taxon>
        <taxon>Yinpterochiroptera</taxon>
        <taxon>Pteropodoidea</taxon>
        <taxon>Pteropodidae</taxon>
        <taxon>Rousettinae</taxon>
        <taxon>Rousettus</taxon>
    </lineage>
</organism>
<dbReference type="AlphaFoldDB" id="A0A7J8JI53"/>
<gene>
    <name evidence="2" type="ORF">HJG63_010426</name>
</gene>
<accession>A0A7J8JI53</accession>
<feature type="region of interest" description="Disordered" evidence="1">
    <location>
        <begin position="76"/>
        <end position="100"/>
    </location>
</feature>
<comment type="caution">
    <text evidence="2">The sequence shown here is derived from an EMBL/GenBank/DDBJ whole genome shotgun (WGS) entry which is preliminary data.</text>
</comment>
<name>A0A7J8JI53_ROUAE</name>
<protein>
    <submittedName>
        <fullName evidence="2">Uncharacterized protein</fullName>
    </submittedName>
</protein>
<evidence type="ECO:0000313" key="2">
    <source>
        <dbReference type="EMBL" id="KAF6496201.1"/>
    </source>
</evidence>
<dbReference type="EMBL" id="JACASE010000002">
    <property type="protein sequence ID" value="KAF6496201.1"/>
    <property type="molecule type" value="Genomic_DNA"/>
</dbReference>
<reference evidence="2 3" key="1">
    <citation type="journal article" date="2020" name="Nature">
        <title>Six reference-quality genomes reveal evolution of bat adaptations.</title>
        <authorList>
            <person name="Jebb D."/>
            <person name="Huang Z."/>
            <person name="Pippel M."/>
            <person name="Hughes G.M."/>
            <person name="Lavrichenko K."/>
            <person name="Devanna P."/>
            <person name="Winkler S."/>
            <person name="Jermiin L.S."/>
            <person name="Skirmuntt E.C."/>
            <person name="Katzourakis A."/>
            <person name="Burkitt-Gray L."/>
            <person name="Ray D.A."/>
            <person name="Sullivan K.A.M."/>
            <person name="Roscito J.G."/>
            <person name="Kirilenko B.M."/>
            <person name="Davalos L.M."/>
            <person name="Corthals A.P."/>
            <person name="Power M.L."/>
            <person name="Jones G."/>
            <person name="Ransome R.D."/>
            <person name="Dechmann D.K.N."/>
            <person name="Locatelli A.G."/>
            <person name="Puechmaille S.J."/>
            <person name="Fedrigo O."/>
            <person name="Jarvis E.D."/>
            <person name="Hiller M."/>
            <person name="Vernes S.C."/>
            <person name="Myers E.W."/>
            <person name="Teeling E.C."/>
        </authorList>
    </citation>
    <scope>NUCLEOTIDE SEQUENCE [LARGE SCALE GENOMIC DNA]</scope>
    <source>
        <strain evidence="2">MRouAeg1</strain>
        <tissue evidence="2">Muscle</tissue>
    </source>
</reference>
<evidence type="ECO:0000256" key="1">
    <source>
        <dbReference type="SAM" id="MobiDB-lite"/>
    </source>
</evidence>
<evidence type="ECO:0000313" key="3">
    <source>
        <dbReference type="Proteomes" id="UP000593571"/>
    </source>
</evidence>